<dbReference type="KEGG" id="ffu:CLAFUR5_07954"/>
<evidence type="ECO:0000256" key="5">
    <source>
        <dbReference type="ARBA" id="ARBA00022801"/>
    </source>
</evidence>
<reference evidence="8" key="2">
    <citation type="journal article" date="2022" name="Microb. Genom.">
        <title>A chromosome-scale genome assembly of the tomato pathogen Cladosporium fulvum reveals a compartmentalized genome architecture and the presence of a dispensable chromosome.</title>
        <authorList>
            <person name="Zaccaron A.Z."/>
            <person name="Chen L.H."/>
            <person name="Samaras A."/>
            <person name="Stergiopoulos I."/>
        </authorList>
    </citation>
    <scope>NUCLEOTIDE SEQUENCE</scope>
    <source>
        <strain evidence="8">Race5_Kim</strain>
    </source>
</reference>
<dbReference type="RefSeq" id="XP_047759951.1">
    <property type="nucleotide sequence ID" value="XM_047907102.1"/>
</dbReference>
<dbReference type="InterPro" id="IPR001563">
    <property type="entry name" value="Peptidase_S10"/>
</dbReference>
<gene>
    <name evidence="8" type="ORF">CLAFUR5_07954</name>
</gene>
<evidence type="ECO:0000256" key="6">
    <source>
        <dbReference type="ARBA" id="ARBA00023180"/>
    </source>
</evidence>
<dbReference type="PROSITE" id="PS00560">
    <property type="entry name" value="CARBOXYPEPT_SER_HIS"/>
    <property type="match status" value="1"/>
</dbReference>
<dbReference type="GO" id="GO:0004185">
    <property type="term" value="F:serine-type carboxypeptidase activity"/>
    <property type="evidence" value="ECO:0007669"/>
    <property type="project" value="InterPro"/>
</dbReference>
<feature type="chain" id="PRO_5040226200" evidence="7">
    <location>
        <begin position="18"/>
        <end position="575"/>
    </location>
</feature>
<dbReference type="SUPFAM" id="SSF53474">
    <property type="entry name" value="alpha/beta-Hydrolases"/>
    <property type="match status" value="1"/>
</dbReference>
<evidence type="ECO:0000256" key="1">
    <source>
        <dbReference type="ARBA" id="ARBA00009431"/>
    </source>
</evidence>
<dbReference type="GeneID" id="71987832"/>
<evidence type="ECO:0000256" key="2">
    <source>
        <dbReference type="ARBA" id="ARBA00022645"/>
    </source>
</evidence>
<keyword evidence="5" id="KW-0378">Hydrolase</keyword>
<evidence type="ECO:0000256" key="4">
    <source>
        <dbReference type="ARBA" id="ARBA00022729"/>
    </source>
</evidence>
<evidence type="ECO:0000256" key="7">
    <source>
        <dbReference type="SAM" id="SignalP"/>
    </source>
</evidence>
<organism evidence="8 9">
    <name type="scientific">Passalora fulva</name>
    <name type="common">Tomato leaf mold</name>
    <name type="synonym">Cladosporium fulvum</name>
    <dbReference type="NCBI Taxonomy" id="5499"/>
    <lineage>
        <taxon>Eukaryota</taxon>
        <taxon>Fungi</taxon>
        <taxon>Dikarya</taxon>
        <taxon>Ascomycota</taxon>
        <taxon>Pezizomycotina</taxon>
        <taxon>Dothideomycetes</taxon>
        <taxon>Dothideomycetidae</taxon>
        <taxon>Mycosphaerellales</taxon>
        <taxon>Mycosphaerellaceae</taxon>
        <taxon>Fulvia</taxon>
    </lineage>
</organism>
<keyword evidence="2 8" id="KW-0121">Carboxypeptidase</keyword>
<evidence type="ECO:0000256" key="3">
    <source>
        <dbReference type="ARBA" id="ARBA00022670"/>
    </source>
</evidence>
<protein>
    <submittedName>
        <fullName evidence="8">Carboxypeptidase S1 B</fullName>
    </submittedName>
</protein>
<feature type="signal peptide" evidence="7">
    <location>
        <begin position="1"/>
        <end position="17"/>
    </location>
</feature>
<dbReference type="GO" id="GO:0006508">
    <property type="term" value="P:proteolysis"/>
    <property type="evidence" value="ECO:0007669"/>
    <property type="project" value="UniProtKB-KW"/>
</dbReference>
<dbReference type="PRINTS" id="PR00724">
    <property type="entry name" value="CRBOXYPTASEC"/>
</dbReference>
<dbReference type="Pfam" id="PF00450">
    <property type="entry name" value="Peptidase_S10"/>
    <property type="match status" value="1"/>
</dbReference>
<dbReference type="EMBL" id="CP090165">
    <property type="protein sequence ID" value="UJO15585.1"/>
    <property type="molecule type" value="Genomic_DNA"/>
</dbReference>
<keyword evidence="3" id="KW-0645">Protease</keyword>
<keyword evidence="4 7" id="KW-0732">Signal</keyword>
<keyword evidence="6" id="KW-0325">Glycoprotein</keyword>
<dbReference type="InterPro" id="IPR033124">
    <property type="entry name" value="Ser_caboxypep_his_AS"/>
</dbReference>
<keyword evidence="9" id="KW-1185">Reference proteome</keyword>
<name>A0A9Q8P6X5_PASFU</name>
<dbReference type="Proteomes" id="UP000756132">
    <property type="component" value="Chromosome 3"/>
</dbReference>
<evidence type="ECO:0000313" key="9">
    <source>
        <dbReference type="Proteomes" id="UP000756132"/>
    </source>
</evidence>
<dbReference type="OrthoDB" id="443318at2759"/>
<dbReference type="PANTHER" id="PTHR11802:SF189">
    <property type="entry name" value="CARBOXYPEPTIDASE"/>
    <property type="match status" value="1"/>
</dbReference>
<evidence type="ECO:0000313" key="8">
    <source>
        <dbReference type="EMBL" id="UJO15585.1"/>
    </source>
</evidence>
<accession>A0A9Q8P6X5</accession>
<dbReference type="PANTHER" id="PTHR11802">
    <property type="entry name" value="SERINE PROTEASE FAMILY S10 SERINE CARBOXYPEPTIDASE"/>
    <property type="match status" value="1"/>
</dbReference>
<dbReference type="AlphaFoldDB" id="A0A9Q8P6X5"/>
<sequence length="575" mass="64068">MLLSVHSVLLLGTIASAQFPKKPDGLTLLRSRFNDSVTISYKETHICETTPGVRSFAGYVSLPPNTTTELGINQSFPINTFFWYFEARNDPQNAPLSLWFSGGPGSSSFTAILSENGPCWVNADSKTTRLNEWSWNTDVNMLYIDQPVQPGLSFDGLHNITYDLLYDETTLLNDTSPIPAQNATFVVGTGPSGNENKTAIGSVAAAVHVWHFLQVWTREFPEYKTSDSRISLAAESYGGKHGPEFFYFVQKQNEKIAATTCSTICPLQILNLDTLLIVNGCVGDVQLPSFPQFAYNNTYGIQAVNKTTYDNMTFSYTRKDGCKDQVEQCQMLSIQYDPDLVGINDTVNDICHDAYIFCEQYVKAPYHDSGRNWYDVTALDPVSMTPPFFRGYMQNPFSGHADQVAYAFSAMGDAYRPGHLDKLAYLLDHGIKVQFMYGDRDYICNWIGNFSFARVYQAGHAVPFSQPETAYRIFSRALRGQVIATGKSSASVDGEPYASKGPSSTWQFKNDPPAQHIQAVCYTWYAPKTCTDEQLYSLGNGTVLVQDYILVDKNATQLYPDIVGGGDIRETGFMR</sequence>
<dbReference type="InterPro" id="IPR029058">
    <property type="entry name" value="AB_hydrolase_fold"/>
</dbReference>
<dbReference type="GO" id="GO:0000324">
    <property type="term" value="C:fungal-type vacuole"/>
    <property type="evidence" value="ECO:0007669"/>
    <property type="project" value="TreeGrafter"/>
</dbReference>
<proteinExistence type="inferred from homology"/>
<dbReference type="Gene3D" id="3.40.50.1820">
    <property type="entry name" value="alpha/beta hydrolase"/>
    <property type="match status" value="1"/>
</dbReference>
<comment type="similarity">
    <text evidence="1">Belongs to the peptidase S10 family.</text>
</comment>
<reference evidence="8" key="1">
    <citation type="submission" date="2021-12" db="EMBL/GenBank/DDBJ databases">
        <authorList>
            <person name="Zaccaron A."/>
            <person name="Stergiopoulos I."/>
        </authorList>
    </citation>
    <scope>NUCLEOTIDE SEQUENCE</scope>
    <source>
        <strain evidence="8">Race5_Kim</strain>
    </source>
</reference>